<reference evidence="1" key="1">
    <citation type="submission" date="2023-03" db="EMBL/GenBank/DDBJ databases">
        <title>Massive genome expansion in bonnet fungi (Mycena s.s.) driven by repeated elements and novel gene families across ecological guilds.</title>
        <authorList>
            <consortium name="Lawrence Berkeley National Laboratory"/>
            <person name="Harder C.B."/>
            <person name="Miyauchi S."/>
            <person name="Viragh M."/>
            <person name="Kuo A."/>
            <person name="Thoen E."/>
            <person name="Andreopoulos B."/>
            <person name="Lu D."/>
            <person name="Skrede I."/>
            <person name="Drula E."/>
            <person name="Henrissat B."/>
            <person name="Morin E."/>
            <person name="Kohler A."/>
            <person name="Barry K."/>
            <person name="LaButti K."/>
            <person name="Morin E."/>
            <person name="Salamov A."/>
            <person name="Lipzen A."/>
            <person name="Mereny Z."/>
            <person name="Hegedus B."/>
            <person name="Baldrian P."/>
            <person name="Stursova M."/>
            <person name="Weitz H."/>
            <person name="Taylor A."/>
            <person name="Grigoriev I.V."/>
            <person name="Nagy L.G."/>
            <person name="Martin F."/>
            <person name="Kauserud H."/>
        </authorList>
    </citation>
    <scope>NUCLEOTIDE SEQUENCE</scope>
    <source>
        <strain evidence="1">9284</strain>
    </source>
</reference>
<proteinExistence type="predicted"/>
<dbReference type="AlphaFoldDB" id="A0AAD7BJD7"/>
<sequence>MHHSLRSCWRSIRAISHVSRATQKLVQARVWERVIADPEATDRLELYSPFLDDVLHMLESNTGPLESSDRHLLRLVCSVMETLLLRCFGVGNVFDSRKWEPILWNESNSAKKTIMLDITSILGVCRTSQAVAIALLESDNVETRQYTWLLIHYLDGFTQMALIQTIPTEKWGHILSKGSWSGQEQLTSVLIKIAGHRKGAAVIIAANILEPLDLHLDQKTPTDMDSICILLECLVQHGFAVRGILKTDLMKRFAHACCQCPDQYRFDCNGGHRELPVEELTKNPDLAAAISAALDTEHLTKGLNFKAECTRTRLCVLINALAQHKGLVSGLLQANIMEHLVERWRYDSVPVSRKAAVALATMSWSPNSATAVLVALGGMENLMESLLFPQTNLNCSCEYPCSPCYLFIRLTGKGNVAHFFQSPQGIERLESFVINPQAHEDASFKAAALLADIGQSSEAGAALVDMARVYKCIRERATTSSASYWLRISLEWFLQELPDGSSS</sequence>
<dbReference type="InterPro" id="IPR011989">
    <property type="entry name" value="ARM-like"/>
</dbReference>
<dbReference type="Gene3D" id="1.25.10.10">
    <property type="entry name" value="Leucine-rich Repeat Variant"/>
    <property type="match status" value="1"/>
</dbReference>
<accession>A0AAD7BJD7</accession>
<name>A0AAD7BJD7_9AGAR</name>
<dbReference type="InterPro" id="IPR016024">
    <property type="entry name" value="ARM-type_fold"/>
</dbReference>
<dbReference type="Proteomes" id="UP001221142">
    <property type="component" value="Unassembled WGS sequence"/>
</dbReference>
<evidence type="ECO:0000313" key="2">
    <source>
        <dbReference type="Proteomes" id="UP001221142"/>
    </source>
</evidence>
<evidence type="ECO:0000313" key="1">
    <source>
        <dbReference type="EMBL" id="KAJ7622500.1"/>
    </source>
</evidence>
<comment type="caution">
    <text evidence="1">The sequence shown here is derived from an EMBL/GenBank/DDBJ whole genome shotgun (WGS) entry which is preliminary data.</text>
</comment>
<organism evidence="1 2">
    <name type="scientific">Roridomyces roridus</name>
    <dbReference type="NCBI Taxonomy" id="1738132"/>
    <lineage>
        <taxon>Eukaryota</taxon>
        <taxon>Fungi</taxon>
        <taxon>Dikarya</taxon>
        <taxon>Basidiomycota</taxon>
        <taxon>Agaricomycotina</taxon>
        <taxon>Agaricomycetes</taxon>
        <taxon>Agaricomycetidae</taxon>
        <taxon>Agaricales</taxon>
        <taxon>Marasmiineae</taxon>
        <taxon>Mycenaceae</taxon>
        <taxon>Roridomyces</taxon>
    </lineage>
</organism>
<protein>
    <submittedName>
        <fullName evidence="1">Uncharacterized protein</fullName>
    </submittedName>
</protein>
<gene>
    <name evidence="1" type="ORF">FB45DRAFT_1061952</name>
</gene>
<dbReference type="EMBL" id="JARKIF010000015">
    <property type="protein sequence ID" value="KAJ7622500.1"/>
    <property type="molecule type" value="Genomic_DNA"/>
</dbReference>
<dbReference type="SUPFAM" id="SSF48371">
    <property type="entry name" value="ARM repeat"/>
    <property type="match status" value="1"/>
</dbReference>
<keyword evidence="2" id="KW-1185">Reference proteome</keyword>